<dbReference type="AlphaFoldDB" id="A0A1M7R8N6"/>
<evidence type="ECO:0000313" key="4">
    <source>
        <dbReference type="Proteomes" id="UP000184339"/>
    </source>
</evidence>
<dbReference type="SUPFAM" id="SSF52540">
    <property type="entry name" value="P-loop containing nucleoside triphosphate hydrolases"/>
    <property type="match status" value="1"/>
</dbReference>
<dbReference type="STRING" id="551987.SAMN05192549_114155"/>
<dbReference type="EMBL" id="FRCX01000014">
    <property type="protein sequence ID" value="SHN42684.1"/>
    <property type="molecule type" value="Genomic_DNA"/>
</dbReference>
<dbReference type="Gene3D" id="3.40.50.300">
    <property type="entry name" value="P-loop containing nucleotide triphosphate hydrolases"/>
    <property type="match status" value="1"/>
</dbReference>
<dbReference type="OrthoDB" id="9783370at2"/>
<keyword evidence="4" id="KW-1185">Reference proteome</keyword>
<gene>
    <name evidence="3" type="ORF">SAMN05192549_114155</name>
</gene>
<reference evidence="4" key="1">
    <citation type="submission" date="2016-11" db="EMBL/GenBank/DDBJ databases">
        <authorList>
            <person name="Varghese N."/>
            <person name="Submissions S."/>
        </authorList>
    </citation>
    <scope>NUCLEOTIDE SEQUENCE [LARGE SCALE GENOMIC DNA]</scope>
    <source>
        <strain evidence="4">Sac-22</strain>
    </source>
</reference>
<evidence type="ECO:0000313" key="3">
    <source>
        <dbReference type="EMBL" id="SHN42684.1"/>
    </source>
</evidence>
<accession>A0A1M7R8N6</accession>
<dbReference type="Proteomes" id="UP000184339">
    <property type="component" value="Unassembled WGS sequence"/>
</dbReference>
<dbReference type="InterPro" id="IPR027417">
    <property type="entry name" value="P-loop_NTPase"/>
</dbReference>
<name>A0A1M7R8N6_9BURK</name>
<protein>
    <recommendedName>
        <fullName evidence="2">AAA+ ATPase domain-containing protein</fullName>
    </recommendedName>
</protein>
<organism evidence="3 4">
    <name type="scientific">Duganella sacchari</name>
    <dbReference type="NCBI Taxonomy" id="551987"/>
    <lineage>
        <taxon>Bacteria</taxon>
        <taxon>Pseudomonadati</taxon>
        <taxon>Pseudomonadota</taxon>
        <taxon>Betaproteobacteria</taxon>
        <taxon>Burkholderiales</taxon>
        <taxon>Oxalobacteraceae</taxon>
        <taxon>Telluria group</taxon>
        <taxon>Duganella</taxon>
    </lineage>
</organism>
<dbReference type="RefSeq" id="WP_072788857.1">
    <property type="nucleotide sequence ID" value="NZ_FRCX01000014.1"/>
</dbReference>
<dbReference type="InterPro" id="IPR003593">
    <property type="entry name" value="AAA+_ATPase"/>
</dbReference>
<dbReference type="SMART" id="SM00382">
    <property type="entry name" value="AAA"/>
    <property type="match status" value="1"/>
</dbReference>
<evidence type="ECO:0000259" key="2">
    <source>
        <dbReference type="SMART" id="SM00382"/>
    </source>
</evidence>
<feature type="compositionally biased region" description="Basic and acidic residues" evidence="1">
    <location>
        <begin position="443"/>
        <end position="457"/>
    </location>
</feature>
<feature type="region of interest" description="Disordered" evidence="1">
    <location>
        <begin position="1"/>
        <end position="23"/>
    </location>
</feature>
<evidence type="ECO:0000256" key="1">
    <source>
        <dbReference type="SAM" id="MobiDB-lite"/>
    </source>
</evidence>
<feature type="compositionally biased region" description="Polar residues" evidence="1">
    <location>
        <begin position="459"/>
        <end position="468"/>
    </location>
</feature>
<feature type="domain" description="AAA+ ATPase" evidence="2">
    <location>
        <begin position="165"/>
        <end position="358"/>
    </location>
</feature>
<proteinExistence type="predicted"/>
<sequence length="468" mass="51830">MHTQQATDSPTLPPPAEARAPRTTDETGLPFLFLVELLCKVLFQRGQVRLPELAGHLKLSVSVITPLVTHLRNEKLCEVTRSGSSGTDADLTYHLTDAGMQRAIACLNRNSYAGPAPVTLAAYVAQMESQSVRHLHVTRAAVQASFHDVVASPQVLDQLGAAMNSGRAMFIYGLAGSGKTYLAERLCGLLHGAIAVPYAIMIDGEVVPFYDPVQHRPLNGATPADDSGDLLRTLDARWVRGLQRPTALTGGELTLEMLDLRFDANTRLYQAPPHLKANNGIFIIDDLGRQRCSPLELMNRWIVPMDRGVDYLSLHTGLVFQVPFDVVVVFSSNFLPERLSDGAFLRRLGYKIEVPPQSPAEYELLFRQACAQYGIAFDTAAFDYLLSGLHAKDETPLLACYPRDLIRQVRDLARYESTPPTLSQRSLDWAWHNYFAGAGARRVAAEQQKKERERREQQSNPLNQGRSG</sequence>
<feature type="region of interest" description="Disordered" evidence="1">
    <location>
        <begin position="442"/>
        <end position="468"/>
    </location>
</feature>